<dbReference type="OrthoDB" id="2691866at2"/>
<dbReference type="eggNOG" id="ENOG5033158">
    <property type="taxonomic scope" value="Bacteria"/>
</dbReference>
<dbReference type="AlphaFoldDB" id="A0A0A2UY84"/>
<accession>A0A0A2UY84</accession>
<dbReference type="RefSeq" id="WP_036779704.1">
    <property type="nucleotide sequence ID" value="NZ_AVBG01000001.1"/>
</dbReference>
<keyword evidence="2" id="KW-1185">Reference proteome</keyword>
<protein>
    <submittedName>
        <fullName evidence="1">Threonine dehydratase</fullName>
    </submittedName>
</protein>
<proteinExistence type="predicted"/>
<comment type="caution">
    <text evidence="1">The sequence shown here is derived from an EMBL/GenBank/DDBJ whole genome shotgun (WGS) entry which is preliminary data.</text>
</comment>
<sequence>MEFELQTKEGAYPNQITIDSDNGRYMIRSSDTSGQVFNSPQELISWMEQNWDKDVFVHPEEYDHMMKAIRSETDA</sequence>
<organism evidence="1 2">
    <name type="scientific">Pontibacillus chungwhensis BH030062</name>
    <dbReference type="NCBI Taxonomy" id="1385513"/>
    <lineage>
        <taxon>Bacteria</taxon>
        <taxon>Bacillati</taxon>
        <taxon>Bacillota</taxon>
        <taxon>Bacilli</taxon>
        <taxon>Bacillales</taxon>
        <taxon>Bacillaceae</taxon>
        <taxon>Pontibacillus</taxon>
    </lineage>
</organism>
<dbReference type="Proteomes" id="UP000030153">
    <property type="component" value="Unassembled WGS sequence"/>
</dbReference>
<gene>
    <name evidence="1" type="ORF">N780_13195</name>
</gene>
<name>A0A0A2UY84_9BACI</name>
<reference evidence="1 2" key="1">
    <citation type="submission" date="2013-08" db="EMBL/GenBank/DDBJ databases">
        <title>Genome of Pontibacillus chungwhensis.</title>
        <authorList>
            <person name="Wang Q."/>
            <person name="Wang G."/>
        </authorList>
    </citation>
    <scope>NUCLEOTIDE SEQUENCE [LARGE SCALE GENOMIC DNA]</scope>
    <source>
        <strain evidence="1 2">BH030062</strain>
    </source>
</reference>
<dbReference type="EMBL" id="AVBG01000001">
    <property type="protein sequence ID" value="KGP93247.1"/>
    <property type="molecule type" value="Genomic_DNA"/>
</dbReference>
<dbReference type="STRING" id="1385513.N780_13195"/>
<evidence type="ECO:0000313" key="1">
    <source>
        <dbReference type="EMBL" id="KGP93247.1"/>
    </source>
</evidence>
<evidence type="ECO:0000313" key="2">
    <source>
        <dbReference type="Proteomes" id="UP000030153"/>
    </source>
</evidence>